<keyword evidence="2" id="KW-1185">Reference proteome</keyword>
<evidence type="ECO:0000313" key="2">
    <source>
        <dbReference type="Proteomes" id="UP000465240"/>
    </source>
</evidence>
<protein>
    <submittedName>
        <fullName evidence="1">Uncharacterized protein</fullName>
    </submittedName>
</protein>
<dbReference type="EMBL" id="BLKX01000004">
    <property type="protein sequence ID" value="GFG83286.1"/>
    <property type="molecule type" value="Genomic_DNA"/>
</dbReference>
<name>A0ABQ1CFM2_9MYCO</name>
<organism evidence="1 2">
    <name type="scientific">Mycobacterium paragordonae</name>
    <dbReference type="NCBI Taxonomy" id="1389713"/>
    <lineage>
        <taxon>Bacteria</taxon>
        <taxon>Bacillati</taxon>
        <taxon>Actinomycetota</taxon>
        <taxon>Actinomycetes</taxon>
        <taxon>Mycobacteriales</taxon>
        <taxon>Mycobacteriaceae</taxon>
        <taxon>Mycobacterium</taxon>
    </lineage>
</organism>
<reference evidence="1 2" key="1">
    <citation type="journal article" date="2019" name="Emerg. Microbes Infect.">
        <title>Comprehensive subspecies identification of 175 nontuberculous mycobacteria species based on 7547 genomic profiles.</title>
        <authorList>
            <person name="Matsumoto Y."/>
            <person name="Kinjo T."/>
            <person name="Motooka D."/>
            <person name="Nabeya D."/>
            <person name="Jung N."/>
            <person name="Uechi K."/>
            <person name="Horii T."/>
            <person name="Iida T."/>
            <person name="Fujita J."/>
            <person name="Nakamura S."/>
        </authorList>
    </citation>
    <scope>NUCLEOTIDE SEQUENCE [LARGE SCALE GENOMIC DNA]</scope>
    <source>
        <strain evidence="1 2">JCM 18565</strain>
    </source>
</reference>
<gene>
    <name evidence="1" type="ORF">MPRG_65620</name>
</gene>
<accession>A0ABQ1CFM2</accession>
<comment type="caution">
    <text evidence="1">The sequence shown here is derived from an EMBL/GenBank/DDBJ whole genome shotgun (WGS) entry which is preliminary data.</text>
</comment>
<proteinExistence type="predicted"/>
<evidence type="ECO:0000313" key="1">
    <source>
        <dbReference type="EMBL" id="GFG83286.1"/>
    </source>
</evidence>
<dbReference type="Proteomes" id="UP000465240">
    <property type="component" value="Unassembled WGS sequence"/>
</dbReference>
<sequence>MRTGYKFFPYAAKQSGQWWVLRLNFGFPEHDMYTLFVDAKPVVDITDNPTHPAALVRSIAALNNSATPLPVLDTGTASTVISKVARYVNYGSEHGDPCDFCSYDHDGMTRM</sequence>